<dbReference type="PROSITE" id="PS51194">
    <property type="entry name" value="HELICASE_CTER"/>
    <property type="match status" value="1"/>
</dbReference>
<dbReference type="Proteomes" id="UP000182584">
    <property type="component" value="Unassembled WGS sequence"/>
</dbReference>
<evidence type="ECO:0000256" key="5">
    <source>
        <dbReference type="ARBA" id="ARBA00022806"/>
    </source>
</evidence>
<keyword evidence="4 12" id="KW-0378">Hydrolase</keyword>
<dbReference type="SMART" id="SM00487">
    <property type="entry name" value="DEXDc"/>
    <property type="match status" value="1"/>
</dbReference>
<dbReference type="PROSITE" id="PS51192">
    <property type="entry name" value="HELICASE_ATP_BIND_1"/>
    <property type="match status" value="1"/>
</dbReference>
<proteinExistence type="inferred from homology"/>
<dbReference type="PROSITE" id="PS51195">
    <property type="entry name" value="Q_MOTIF"/>
    <property type="match status" value="1"/>
</dbReference>
<evidence type="ECO:0000256" key="7">
    <source>
        <dbReference type="ARBA" id="ARBA00023016"/>
    </source>
</evidence>
<dbReference type="RefSeq" id="WP_242952671.1">
    <property type="nucleotide sequence ID" value="NZ_FOGJ01000003.1"/>
</dbReference>
<dbReference type="GO" id="GO:0033592">
    <property type="term" value="F:RNA strand annealing activity"/>
    <property type="evidence" value="ECO:0007669"/>
    <property type="project" value="TreeGrafter"/>
</dbReference>
<feature type="region of interest" description="Disordered" evidence="13">
    <location>
        <begin position="38"/>
        <end position="62"/>
    </location>
</feature>
<evidence type="ECO:0000256" key="12">
    <source>
        <dbReference type="RuleBase" id="RU000492"/>
    </source>
</evidence>
<evidence type="ECO:0000313" key="17">
    <source>
        <dbReference type="EMBL" id="SER22782.1"/>
    </source>
</evidence>
<keyword evidence="5 12" id="KW-0347">Helicase</keyword>
<comment type="similarity">
    <text evidence="8 12">Belongs to the DEAD box helicase family.</text>
</comment>
<dbReference type="SUPFAM" id="SSF52540">
    <property type="entry name" value="P-loop containing nucleoside triphosphate hydrolases"/>
    <property type="match status" value="1"/>
</dbReference>
<dbReference type="InterPro" id="IPR044742">
    <property type="entry name" value="DEAD/DEAH_RhlB"/>
</dbReference>
<dbReference type="GO" id="GO:0016787">
    <property type="term" value="F:hydrolase activity"/>
    <property type="evidence" value="ECO:0007669"/>
    <property type="project" value="UniProtKB-KW"/>
</dbReference>
<evidence type="ECO:0000256" key="6">
    <source>
        <dbReference type="ARBA" id="ARBA00022840"/>
    </source>
</evidence>
<dbReference type="Pfam" id="PF00271">
    <property type="entry name" value="Helicase_C"/>
    <property type="match status" value="1"/>
</dbReference>
<dbReference type="InterPro" id="IPR050547">
    <property type="entry name" value="DEAD_box_RNA_helicases"/>
</dbReference>
<evidence type="ECO:0000256" key="11">
    <source>
        <dbReference type="PROSITE-ProRule" id="PRU00552"/>
    </source>
</evidence>
<dbReference type="Pfam" id="PF25399">
    <property type="entry name" value="DeaD_dimer"/>
    <property type="match status" value="1"/>
</dbReference>
<dbReference type="InterPro" id="IPR027417">
    <property type="entry name" value="P-loop_NTPase"/>
</dbReference>
<feature type="region of interest" description="Disordered" evidence="13">
    <location>
        <begin position="597"/>
        <end position="711"/>
    </location>
</feature>
<dbReference type="GO" id="GO:0005840">
    <property type="term" value="C:ribosome"/>
    <property type="evidence" value="ECO:0007669"/>
    <property type="project" value="TreeGrafter"/>
</dbReference>
<evidence type="ECO:0000259" key="16">
    <source>
        <dbReference type="PROSITE" id="PS51195"/>
    </source>
</evidence>
<dbReference type="InterPro" id="IPR001650">
    <property type="entry name" value="Helicase_C-like"/>
</dbReference>
<keyword evidence="7" id="KW-0346">Stress response</keyword>
<dbReference type="AlphaFoldDB" id="A0A1H9MGI0"/>
<dbReference type="CDD" id="cd00268">
    <property type="entry name" value="DEADc"/>
    <property type="match status" value="1"/>
</dbReference>
<feature type="domain" description="Helicase ATP-binding" evidence="14">
    <location>
        <begin position="196"/>
        <end position="367"/>
    </location>
</feature>
<dbReference type="InterPro" id="IPR000629">
    <property type="entry name" value="RNA-helicase_DEAD-box_CS"/>
</dbReference>
<dbReference type="InterPro" id="IPR011545">
    <property type="entry name" value="DEAD/DEAH_box_helicase_dom"/>
</dbReference>
<dbReference type="EMBL" id="FOGJ01000003">
    <property type="protein sequence ID" value="SER22782.1"/>
    <property type="molecule type" value="Genomic_DNA"/>
</dbReference>
<sequence length="732" mass="82615">MSDILEDLEIFGLGDEKFKHREEDVYSQISKKRGIFGSKKKSHDILAQSDRPSEESERKDKFKKDKFKKDKFKKDFFDKDSEKKDKVTTIDTTIFETKNYETSTLETSASEVVLESDTVAYTEDSVKTTSYSDINEDTSMVDNASTLEESVSNEEVGEDKEDNRIRYDESELDERIIRAVSEMGFEYMSPIQAAAIPVMLKGKDIIGQAQTGTGKTAAFGIPVLSNVNPDDKRLQAVILCPTRELAMQAADDLRDFAKYMHGIKTLAVYGGQDIVRQIKALSQGVQIVVGTPGRVMDHMRRHTMKMDAVKTLVLDEADEMLDMGFREDIETVLKGMPEDRQTALFSATMPKPILEITRQYQKADAEYIRMTPKEITVKSIEQSYFVIPREMKFEVLTRLLDYYQPQRSLIFANTKRMVDQLASMLKDRGYQADGLHGDLSQNQRDMVMNIFRNGRINILIATDVAARGIDVSGVDCVFNFDIPEDIEYYVHRIGRTGRAGKSGKSFTLCSGRETYKIRDIEKICHTKIEERKVPSAKDITKAKSQKVFAEVIDVIENGDVDSVMAFIQQKVEEGEYTAEQLAAGFMRLKMGKDVEDLKIPERRRGGRDGRSRGRDGVRSGYGRGSRDGARSGYGKDGRSGRSRDGKGARFGRDGKPSKSYSRDGRSARDVRGKGSRDSKSFDKSARTFRNADKSGKKGSGRKDSMKVERSQERFFGRVAIKTKGADGKFYND</sequence>
<gene>
    <name evidence="17" type="ORF">SAMN04487884_10397</name>
</gene>
<keyword evidence="6 12" id="KW-0067">ATP-binding</keyword>
<feature type="domain" description="Helicase C-terminal" evidence="15">
    <location>
        <begin position="395"/>
        <end position="540"/>
    </location>
</feature>
<feature type="compositionally biased region" description="Basic and acidic residues" evidence="13">
    <location>
        <begin position="597"/>
        <end position="617"/>
    </location>
</feature>
<protein>
    <recommendedName>
        <fullName evidence="10">ATP-dependent RNA helicase CshA</fullName>
        <ecNumber evidence="1">3.6.4.13</ecNumber>
    </recommendedName>
</protein>
<dbReference type="InterPro" id="IPR014014">
    <property type="entry name" value="RNA_helicase_DEAD_Q_motif"/>
</dbReference>
<organism evidence="17 18">
    <name type="scientific">Butyrivibrio fibrisolvens</name>
    <dbReference type="NCBI Taxonomy" id="831"/>
    <lineage>
        <taxon>Bacteria</taxon>
        <taxon>Bacillati</taxon>
        <taxon>Bacillota</taxon>
        <taxon>Clostridia</taxon>
        <taxon>Lachnospirales</taxon>
        <taxon>Lachnospiraceae</taxon>
        <taxon>Butyrivibrio</taxon>
    </lineage>
</organism>
<accession>A0A1H9MGI0</accession>
<evidence type="ECO:0000256" key="3">
    <source>
        <dbReference type="ARBA" id="ARBA00022741"/>
    </source>
</evidence>
<dbReference type="GO" id="GO:0005524">
    <property type="term" value="F:ATP binding"/>
    <property type="evidence" value="ECO:0007669"/>
    <property type="project" value="UniProtKB-KW"/>
</dbReference>
<dbReference type="GO" id="GO:0009409">
    <property type="term" value="P:response to cold"/>
    <property type="evidence" value="ECO:0007669"/>
    <property type="project" value="TreeGrafter"/>
</dbReference>
<feature type="short sequence motif" description="Q motif" evidence="11">
    <location>
        <begin position="165"/>
        <end position="193"/>
    </location>
</feature>
<reference evidence="17 18" key="1">
    <citation type="submission" date="2016-10" db="EMBL/GenBank/DDBJ databases">
        <authorList>
            <person name="de Groot N.N."/>
        </authorList>
    </citation>
    <scope>NUCLEOTIDE SEQUENCE [LARGE SCALE GENOMIC DNA]</scope>
    <source>
        <strain evidence="17 18">AR40</strain>
    </source>
</reference>
<keyword evidence="2" id="KW-0963">Cytoplasm</keyword>
<evidence type="ECO:0000256" key="8">
    <source>
        <dbReference type="ARBA" id="ARBA00038437"/>
    </source>
</evidence>
<dbReference type="PANTHER" id="PTHR47963:SF8">
    <property type="entry name" value="ATP-DEPENDENT RNA HELICASE DEAD"/>
    <property type="match status" value="1"/>
</dbReference>
<evidence type="ECO:0000256" key="9">
    <source>
        <dbReference type="ARBA" id="ARBA00047984"/>
    </source>
</evidence>
<comment type="catalytic activity">
    <reaction evidence="9">
        <text>ATP + H2O = ADP + phosphate + H(+)</text>
        <dbReference type="Rhea" id="RHEA:13065"/>
        <dbReference type="ChEBI" id="CHEBI:15377"/>
        <dbReference type="ChEBI" id="CHEBI:15378"/>
        <dbReference type="ChEBI" id="CHEBI:30616"/>
        <dbReference type="ChEBI" id="CHEBI:43474"/>
        <dbReference type="ChEBI" id="CHEBI:456216"/>
        <dbReference type="EC" id="3.6.4.13"/>
    </reaction>
</comment>
<evidence type="ECO:0000259" key="14">
    <source>
        <dbReference type="PROSITE" id="PS51192"/>
    </source>
</evidence>
<dbReference type="InterPro" id="IPR057325">
    <property type="entry name" value="DeaD_dimer"/>
</dbReference>
<feature type="compositionally biased region" description="Basic and acidic residues" evidence="13">
    <location>
        <begin position="624"/>
        <end position="711"/>
    </location>
</feature>
<dbReference type="Pfam" id="PF00270">
    <property type="entry name" value="DEAD"/>
    <property type="match status" value="1"/>
</dbReference>
<evidence type="ECO:0000256" key="2">
    <source>
        <dbReference type="ARBA" id="ARBA00022490"/>
    </source>
</evidence>
<evidence type="ECO:0000256" key="13">
    <source>
        <dbReference type="SAM" id="MobiDB-lite"/>
    </source>
</evidence>
<dbReference type="PANTHER" id="PTHR47963">
    <property type="entry name" value="DEAD-BOX ATP-DEPENDENT RNA HELICASE 47, MITOCHONDRIAL"/>
    <property type="match status" value="1"/>
</dbReference>
<dbReference type="GO" id="GO:0003724">
    <property type="term" value="F:RNA helicase activity"/>
    <property type="evidence" value="ECO:0007669"/>
    <property type="project" value="UniProtKB-EC"/>
</dbReference>
<name>A0A1H9MGI0_BUTFI</name>
<dbReference type="GO" id="GO:0005829">
    <property type="term" value="C:cytosol"/>
    <property type="evidence" value="ECO:0007669"/>
    <property type="project" value="TreeGrafter"/>
</dbReference>
<keyword evidence="3 12" id="KW-0547">Nucleotide-binding</keyword>
<dbReference type="SMART" id="SM00490">
    <property type="entry name" value="HELICc"/>
    <property type="match status" value="1"/>
</dbReference>
<evidence type="ECO:0000256" key="1">
    <source>
        <dbReference type="ARBA" id="ARBA00012552"/>
    </source>
</evidence>
<dbReference type="Gene3D" id="3.40.50.300">
    <property type="entry name" value="P-loop containing nucleotide triphosphate hydrolases"/>
    <property type="match status" value="2"/>
</dbReference>
<evidence type="ECO:0000256" key="10">
    <source>
        <dbReference type="ARBA" id="ARBA00067932"/>
    </source>
</evidence>
<evidence type="ECO:0000313" key="18">
    <source>
        <dbReference type="Proteomes" id="UP000182584"/>
    </source>
</evidence>
<evidence type="ECO:0000259" key="15">
    <source>
        <dbReference type="PROSITE" id="PS51194"/>
    </source>
</evidence>
<dbReference type="EC" id="3.6.4.13" evidence="1"/>
<dbReference type="CDD" id="cd18787">
    <property type="entry name" value="SF2_C_DEAD"/>
    <property type="match status" value="1"/>
</dbReference>
<dbReference type="eggNOG" id="COG0513">
    <property type="taxonomic scope" value="Bacteria"/>
</dbReference>
<dbReference type="InterPro" id="IPR014001">
    <property type="entry name" value="Helicase_ATP-bd"/>
</dbReference>
<feature type="compositionally biased region" description="Basic and acidic residues" evidence="13">
    <location>
        <begin position="51"/>
        <end position="62"/>
    </location>
</feature>
<feature type="domain" description="DEAD-box RNA helicase Q" evidence="16">
    <location>
        <begin position="165"/>
        <end position="193"/>
    </location>
</feature>
<evidence type="ECO:0000256" key="4">
    <source>
        <dbReference type="ARBA" id="ARBA00022801"/>
    </source>
</evidence>
<dbReference type="FunFam" id="3.40.50.300:FF:000108">
    <property type="entry name" value="ATP-dependent RNA helicase RhlE"/>
    <property type="match status" value="1"/>
</dbReference>
<dbReference type="PROSITE" id="PS00039">
    <property type="entry name" value="DEAD_ATP_HELICASE"/>
    <property type="match status" value="1"/>
</dbReference>